<gene>
    <name evidence="14" type="ORF">AABB24_005174</name>
</gene>
<evidence type="ECO:0000256" key="6">
    <source>
        <dbReference type="ARBA" id="ARBA00022989"/>
    </source>
</evidence>
<dbReference type="Pfam" id="PF00069">
    <property type="entry name" value="Pkinase"/>
    <property type="match status" value="1"/>
</dbReference>
<dbReference type="Pfam" id="PF08263">
    <property type="entry name" value="LRRNT_2"/>
    <property type="match status" value="1"/>
</dbReference>
<comment type="caution">
    <text evidence="14">The sequence shown here is derived from an EMBL/GenBank/DDBJ whole genome shotgun (WGS) entry which is preliminary data.</text>
</comment>
<evidence type="ECO:0000313" key="15">
    <source>
        <dbReference type="Proteomes" id="UP001627284"/>
    </source>
</evidence>
<protein>
    <recommendedName>
        <fullName evidence="13">Protein kinase domain-containing protein</fullName>
    </recommendedName>
</protein>
<dbReference type="InterPro" id="IPR046959">
    <property type="entry name" value="PRK1-6/SRF4-like"/>
</dbReference>
<keyword evidence="2" id="KW-0433">Leucine-rich repeat</keyword>
<evidence type="ECO:0000313" key="14">
    <source>
        <dbReference type="EMBL" id="KAL3373035.1"/>
    </source>
</evidence>
<dbReference type="Pfam" id="PF00560">
    <property type="entry name" value="LRR_1"/>
    <property type="match status" value="2"/>
</dbReference>
<dbReference type="PROSITE" id="PS50011">
    <property type="entry name" value="PROTEIN_KINASE_DOM"/>
    <property type="match status" value="1"/>
</dbReference>
<evidence type="ECO:0000256" key="4">
    <source>
        <dbReference type="ARBA" id="ARBA00022729"/>
    </source>
</evidence>
<dbReference type="GO" id="GO:0016020">
    <property type="term" value="C:membrane"/>
    <property type="evidence" value="ECO:0007669"/>
    <property type="project" value="UniProtKB-SubCell"/>
</dbReference>
<sequence length="744" mass="81935">MLVEGRMTMAAKQRFVVFAIFLFQAVALTDVEEVEALRNFYRSLNCPTQLNNWKLEGGDPCDELWTGVSCHQSSVIDIKLQGLSLTGNLQGDQLVRLQHLKHLDLSSNHFHGEIPNSLPTNLTDLNLAANYFSQTIPHTVTSMKHLRHLNLSQNLLSGPLPDVFGGFDNLIMMDLSHNNFSGDLPVSFRTLMNLTRLHLQSNEFTGSVIFLADLHLHELNIEDNHFSGVIPESFQNINSLWIGGNQFRIGVNYPPWKFPTDVMPNEQNISSPPTTESSAIEKYPSHESGYNRKKRPGSGGIVIMVVGAVMTVIGAAVFIAVRTHRSTKQTLDSIGGSLSSLQSLPISASQGSLVAEYDRPDSSSSDSPPLISSWQLPPAPTMTIKMSNRRSFSKKCKIPICAKLYAVADLQLATSNFSPNNLLGEGTLGSVYRADFPDGQVLAVKNIKTVALSITEEEQFMEVIRTVSHLRHPNIVALVGYSVGNGNHLLLYEYIRKVTLDDALHNVLCMPLTWSLRLRIAIGVSRALNYLHTSCVPSITHSNLKATNILLDEDLNPRVCDCGLAVLKPLASNNVKIKASEIAIADSGYVAPEHVKRGSGNPKADIFSFGVLLLELLTGRRPFDSSRPKGEQSLVEWASSKLHDSESLLEMVDSTIKRIISTRALSSYADIISQCIQPQKEFRPQMAEVVQSLVSLLQKSGQEKAKSGKDKETAQGAEFDPCDRSFRSTNSHFFASPTASYLSI</sequence>
<feature type="compositionally biased region" description="Polar residues" evidence="10">
    <location>
        <begin position="266"/>
        <end position="278"/>
    </location>
</feature>
<dbReference type="GO" id="GO:0050832">
    <property type="term" value="P:defense response to fungus"/>
    <property type="evidence" value="ECO:0007669"/>
    <property type="project" value="UniProtKB-ARBA"/>
</dbReference>
<evidence type="ECO:0000256" key="11">
    <source>
        <dbReference type="SAM" id="Phobius"/>
    </source>
</evidence>
<dbReference type="PANTHER" id="PTHR48007">
    <property type="entry name" value="LEUCINE-RICH REPEAT RECEPTOR-LIKE PROTEIN KINASE PXC1"/>
    <property type="match status" value="1"/>
</dbReference>
<dbReference type="SUPFAM" id="SSF56112">
    <property type="entry name" value="Protein kinase-like (PK-like)"/>
    <property type="match status" value="1"/>
</dbReference>
<dbReference type="AlphaFoldDB" id="A0ABD2UXP7"/>
<evidence type="ECO:0000256" key="9">
    <source>
        <dbReference type="ARBA" id="ARBA00023180"/>
    </source>
</evidence>
<keyword evidence="9" id="KW-0325">Glycoprotein</keyword>
<feature type="compositionally biased region" description="Basic and acidic residues" evidence="10">
    <location>
        <begin position="701"/>
        <end position="713"/>
    </location>
</feature>
<feature type="domain" description="Protein kinase" evidence="13">
    <location>
        <begin position="417"/>
        <end position="697"/>
    </location>
</feature>
<evidence type="ECO:0000256" key="5">
    <source>
        <dbReference type="ARBA" id="ARBA00022737"/>
    </source>
</evidence>
<dbReference type="FunFam" id="1.10.510.10:FF:000479">
    <property type="entry name" value="Leucine-rich repeat receptor-like protein kinase"/>
    <property type="match status" value="1"/>
</dbReference>
<keyword evidence="4 12" id="KW-0732">Signal</keyword>
<feature type="region of interest" description="Disordered" evidence="10">
    <location>
        <begin position="701"/>
        <end position="723"/>
    </location>
</feature>
<accession>A0ABD2UXP7</accession>
<evidence type="ECO:0000256" key="2">
    <source>
        <dbReference type="ARBA" id="ARBA00022614"/>
    </source>
</evidence>
<keyword evidence="7 11" id="KW-0472">Membrane</keyword>
<comment type="subcellular location">
    <subcellularLocation>
        <location evidence="1">Membrane</location>
        <topology evidence="1">Single-pass membrane protein</topology>
    </subcellularLocation>
</comment>
<evidence type="ECO:0000256" key="3">
    <source>
        <dbReference type="ARBA" id="ARBA00022692"/>
    </source>
</evidence>
<name>A0ABD2UXP7_9SOLN</name>
<dbReference type="PANTHER" id="PTHR48007:SF56">
    <property type="entry name" value="LOW QUALITY PROTEIN: PROTEIN STRUBBELIG-RECEPTOR FAMILY 2"/>
    <property type="match status" value="1"/>
</dbReference>
<dbReference type="EMBL" id="JBJKTR010000003">
    <property type="protein sequence ID" value="KAL3373035.1"/>
    <property type="molecule type" value="Genomic_DNA"/>
</dbReference>
<keyword evidence="15" id="KW-1185">Reference proteome</keyword>
<feature type="transmembrane region" description="Helical" evidence="11">
    <location>
        <begin position="301"/>
        <end position="321"/>
    </location>
</feature>
<dbReference type="FunFam" id="3.80.10.10:FF:000062">
    <property type="entry name" value="protein STRUBBELIG-RECEPTOR FAMILY 3"/>
    <property type="match status" value="1"/>
</dbReference>
<reference evidence="14 15" key="1">
    <citation type="submission" date="2024-05" db="EMBL/GenBank/DDBJ databases">
        <title>De novo assembly of an allotetraploid wild potato.</title>
        <authorList>
            <person name="Hosaka A.J."/>
        </authorList>
    </citation>
    <scope>NUCLEOTIDE SEQUENCE [LARGE SCALE GENOMIC DNA]</scope>
    <source>
        <tissue evidence="14">Young leaves</tissue>
    </source>
</reference>
<evidence type="ECO:0000256" key="10">
    <source>
        <dbReference type="SAM" id="MobiDB-lite"/>
    </source>
</evidence>
<dbReference type="InterPro" id="IPR013210">
    <property type="entry name" value="LRR_N_plant-typ"/>
</dbReference>
<evidence type="ECO:0000259" key="13">
    <source>
        <dbReference type="PROSITE" id="PS50011"/>
    </source>
</evidence>
<proteinExistence type="predicted"/>
<evidence type="ECO:0000256" key="8">
    <source>
        <dbReference type="ARBA" id="ARBA00023170"/>
    </source>
</evidence>
<keyword evidence="3 11" id="KW-0812">Transmembrane</keyword>
<dbReference type="FunFam" id="3.30.200.20:FF:000125">
    <property type="entry name" value="Protein STRUBBELIG-RECEPTOR FAMILY 8"/>
    <property type="match status" value="1"/>
</dbReference>
<dbReference type="Gene3D" id="3.30.200.20">
    <property type="entry name" value="Phosphorylase Kinase, domain 1"/>
    <property type="match status" value="1"/>
</dbReference>
<evidence type="ECO:0000256" key="12">
    <source>
        <dbReference type="SAM" id="SignalP"/>
    </source>
</evidence>
<dbReference type="SUPFAM" id="SSF52058">
    <property type="entry name" value="L domain-like"/>
    <property type="match status" value="1"/>
</dbReference>
<dbReference type="InterPro" id="IPR000719">
    <property type="entry name" value="Prot_kinase_dom"/>
</dbReference>
<dbReference type="Gene3D" id="3.80.10.10">
    <property type="entry name" value="Ribonuclease Inhibitor"/>
    <property type="match status" value="1"/>
</dbReference>
<evidence type="ECO:0000256" key="1">
    <source>
        <dbReference type="ARBA" id="ARBA00004167"/>
    </source>
</evidence>
<dbReference type="Gene3D" id="1.10.510.10">
    <property type="entry name" value="Transferase(Phosphotransferase) domain 1"/>
    <property type="match status" value="1"/>
</dbReference>
<evidence type="ECO:0000256" key="7">
    <source>
        <dbReference type="ARBA" id="ARBA00023136"/>
    </source>
</evidence>
<feature type="chain" id="PRO_5044881624" description="Protein kinase domain-containing protein" evidence="12">
    <location>
        <begin position="37"/>
        <end position="744"/>
    </location>
</feature>
<dbReference type="InterPro" id="IPR011009">
    <property type="entry name" value="Kinase-like_dom_sf"/>
</dbReference>
<keyword evidence="6 11" id="KW-1133">Transmembrane helix</keyword>
<dbReference type="InterPro" id="IPR001611">
    <property type="entry name" value="Leu-rich_rpt"/>
</dbReference>
<dbReference type="Pfam" id="PF13855">
    <property type="entry name" value="LRR_8"/>
    <property type="match status" value="1"/>
</dbReference>
<keyword evidence="8" id="KW-0675">Receptor</keyword>
<dbReference type="InterPro" id="IPR032675">
    <property type="entry name" value="LRR_dom_sf"/>
</dbReference>
<organism evidence="14 15">
    <name type="scientific">Solanum stoloniferum</name>
    <dbReference type="NCBI Taxonomy" id="62892"/>
    <lineage>
        <taxon>Eukaryota</taxon>
        <taxon>Viridiplantae</taxon>
        <taxon>Streptophyta</taxon>
        <taxon>Embryophyta</taxon>
        <taxon>Tracheophyta</taxon>
        <taxon>Spermatophyta</taxon>
        <taxon>Magnoliopsida</taxon>
        <taxon>eudicotyledons</taxon>
        <taxon>Gunneridae</taxon>
        <taxon>Pentapetalae</taxon>
        <taxon>asterids</taxon>
        <taxon>lamiids</taxon>
        <taxon>Solanales</taxon>
        <taxon>Solanaceae</taxon>
        <taxon>Solanoideae</taxon>
        <taxon>Solaneae</taxon>
        <taxon>Solanum</taxon>
    </lineage>
</organism>
<keyword evidence="5" id="KW-0677">Repeat</keyword>
<feature type="region of interest" description="Disordered" evidence="10">
    <location>
        <begin position="266"/>
        <end position="294"/>
    </location>
</feature>
<feature type="signal peptide" evidence="12">
    <location>
        <begin position="1"/>
        <end position="36"/>
    </location>
</feature>
<dbReference type="Proteomes" id="UP001627284">
    <property type="component" value="Unassembled WGS sequence"/>
</dbReference>